<organism evidence="2 3">
    <name type="scientific">Flaviaesturariibacter amylovorans</name>
    <dbReference type="NCBI Taxonomy" id="1084520"/>
    <lineage>
        <taxon>Bacteria</taxon>
        <taxon>Pseudomonadati</taxon>
        <taxon>Bacteroidota</taxon>
        <taxon>Chitinophagia</taxon>
        <taxon>Chitinophagales</taxon>
        <taxon>Chitinophagaceae</taxon>
        <taxon>Flaviaestuariibacter</taxon>
    </lineage>
</organism>
<dbReference type="RefSeq" id="WP_345258265.1">
    <property type="nucleotide sequence ID" value="NZ_BAABGY010000018.1"/>
</dbReference>
<evidence type="ECO:0000313" key="2">
    <source>
        <dbReference type="EMBL" id="GAA4344117.1"/>
    </source>
</evidence>
<gene>
    <name evidence="2" type="ORF">GCM10023184_44990</name>
</gene>
<keyword evidence="1" id="KW-0732">Signal</keyword>
<reference evidence="3" key="1">
    <citation type="journal article" date="2019" name="Int. J. Syst. Evol. Microbiol.">
        <title>The Global Catalogue of Microorganisms (GCM) 10K type strain sequencing project: providing services to taxonomists for standard genome sequencing and annotation.</title>
        <authorList>
            <consortium name="The Broad Institute Genomics Platform"/>
            <consortium name="The Broad Institute Genome Sequencing Center for Infectious Disease"/>
            <person name="Wu L."/>
            <person name="Ma J."/>
        </authorList>
    </citation>
    <scope>NUCLEOTIDE SEQUENCE [LARGE SCALE GENOMIC DNA]</scope>
    <source>
        <strain evidence="3">JCM 17919</strain>
    </source>
</reference>
<name>A0ABP8HT92_9BACT</name>
<sequence length="73" mass="8160">MRKYAILLLLACGFAGSAARSDGKVFVCDSRTSIAYHNTSSCRGLNRCTHRVIQISAGDAIRVYRNRKCRICY</sequence>
<evidence type="ECO:0000256" key="1">
    <source>
        <dbReference type="SAM" id="SignalP"/>
    </source>
</evidence>
<evidence type="ECO:0000313" key="3">
    <source>
        <dbReference type="Proteomes" id="UP001501725"/>
    </source>
</evidence>
<dbReference type="Proteomes" id="UP001501725">
    <property type="component" value="Unassembled WGS sequence"/>
</dbReference>
<comment type="caution">
    <text evidence="2">The sequence shown here is derived from an EMBL/GenBank/DDBJ whole genome shotgun (WGS) entry which is preliminary data.</text>
</comment>
<accession>A0ABP8HT92</accession>
<feature type="chain" id="PRO_5047477036" evidence="1">
    <location>
        <begin position="21"/>
        <end position="73"/>
    </location>
</feature>
<protein>
    <submittedName>
        <fullName evidence="2">Uncharacterized protein</fullName>
    </submittedName>
</protein>
<dbReference type="EMBL" id="BAABGY010000018">
    <property type="protein sequence ID" value="GAA4344117.1"/>
    <property type="molecule type" value="Genomic_DNA"/>
</dbReference>
<proteinExistence type="predicted"/>
<keyword evidence="3" id="KW-1185">Reference proteome</keyword>
<feature type="signal peptide" evidence="1">
    <location>
        <begin position="1"/>
        <end position="20"/>
    </location>
</feature>